<keyword evidence="1" id="KW-0547">Nucleotide-binding</keyword>
<reference evidence="1 2" key="1">
    <citation type="submission" date="2013-11" db="EMBL/GenBank/DDBJ databases">
        <title>Genome sequencing of Stegodyphus mimosarum.</title>
        <authorList>
            <person name="Bechsgaard J."/>
        </authorList>
    </citation>
    <scope>NUCLEOTIDE SEQUENCE [LARGE SCALE GENOMIC DNA]</scope>
</reference>
<feature type="non-terminal residue" evidence="1">
    <location>
        <position position="210"/>
    </location>
</feature>
<sequence length="210" mass="24187">MLIATGVTIGQNSDNITARNTTLMPKKRGLPALICLMFAPYVEIRTDKERKSYIGALCGLGFDPEAGEALHPDHDIELSFDVEFTLDDWREINAIRMSINMLLNSQNGIISYSRSAINLSKERLQKTVESVLEKVRTPREPEFFKKSYQWNQIPSEFILESCEENYDCPQVLPLLRPPGLINFVERKTELREHLKGLYRLVEKNEQNITR</sequence>
<proteinExistence type="predicted"/>
<name>A0A087USK8_STEMI</name>
<dbReference type="STRING" id="407821.A0A087USK8"/>
<dbReference type="AlphaFoldDB" id="A0A087USK8"/>
<keyword evidence="1" id="KW-0067">ATP-binding</keyword>
<evidence type="ECO:0000313" key="1">
    <source>
        <dbReference type="EMBL" id="KFM80347.1"/>
    </source>
</evidence>
<keyword evidence="1" id="KW-0347">Helicase</keyword>
<evidence type="ECO:0000313" key="2">
    <source>
        <dbReference type="Proteomes" id="UP000054359"/>
    </source>
</evidence>
<accession>A0A087USK8</accession>
<protein>
    <submittedName>
        <fullName evidence="1">Putative ATP-dependent RNA helicase TDRD9</fullName>
    </submittedName>
</protein>
<dbReference type="GO" id="GO:0004386">
    <property type="term" value="F:helicase activity"/>
    <property type="evidence" value="ECO:0007669"/>
    <property type="project" value="UniProtKB-KW"/>
</dbReference>
<keyword evidence="1" id="KW-0378">Hydrolase</keyword>
<dbReference type="EMBL" id="KK121373">
    <property type="protein sequence ID" value="KFM80347.1"/>
    <property type="molecule type" value="Genomic_DNA"/>
</dbReference>
<keyword evidence="2" id="KW-1185">Reference proteome</keyword>
<gene>
    <name evidence="1" type="ORF">X975_16913</name>
</gene>
<organism evidence="1 2">
    <name type="scientific">Stegodyphus mimosarum</name>
    <name type="common">African social velvet spider</name>
    <dbReference type="NCBI Taxonomy" id="407821"/>
    <lineage>
        <taxon>Eukaryota</taxon>
        <taxon>Metazoa</taxon>
        <taxon>Ecdysozoa</taxon>
        <taxon>Arthropoda</taxon>
        <taxon>Chelicerata</taxon>
        <taxon>Arachnida</taxon>
        <taxon>Araneae</taxon>
        <taxon>Araneomorphae</taxon>
        <taxon>Entelegynae</taxon>
        <taxon>Eresoidea</taxon>
        <taxon>Eresidae</taxon>
        <taxon>Stegodyphus</taxon>
    </lineage>
</organism>
<dbReference type="OrthoDB" id="66977at2759"/>
<dbReference type="Proteomes" id="UP000054359">
    <property type="component" value="Unassembled WGS sequence"/>
</dbReference>